<dbReference type="InterPro" id="IPR057191">
    <property type="entry name" value="DUF7869"/>
</dbReference>
<dbReference type="OrthoDB" id="6766586at2759"/>
<name>A0A9P0JLW6_ACAOB</name>
<evidence type="ECO:0000313" key="4">
    <source>
        <dbReference type="Proteomes" id="UP001152888"/>
    </source>
</evidence>
<evidence type="ECO:0000313" key="3">
    <source>
        <dbReference type="EMBL" id="CAH1955924.1"/>
    </source>
</evidence>
<dbReference type="EMBL" id="CAKOFQ010006663">
    <property type="protein sequence ID" value="CAH1955924.1"/>
    <property type="molecule type" value="Genomic_DNA"/>
</dbReference>
<dbReference type="Pfam" id="PF25273">
    <property type="entry name" value="DUF7869"/>
    <property type="match status" value="1"/>
</dbReference>
<dbReference type="Proteomes" id="UP001152888">
    <property type="component" value="Unassembled WGS sequence"/>
</dbReference>
<dbReference type="PANTHER" id="PTHR10773:SF19">
    <property type="match status" value="1"/>
</dbReference>
<evidence type="ECO:0000256" key="1">
    <source>
        <dbReference type="SAM" id="MobiDB-lite"/>
    </source>
</evidence>
<comment type="caution">
    <text evidence="3">The sequence shown here is derived from an EMBL/GenBank/DDBJ whole genome shotgun (WGS) entry which is preliminary data.</text>
</comment>
<accession>A0A9P0JLW6</accession>
<proteinExistence type="predicted"/>
<dbReference type="PANTHER" id="PTHR10773">
    <property type="entry name" value="DNA-DIRECTED RNA POLYMERASES I, II, AND III SUBUNIT RPABC2"/>
    <property type="match status" value="1"/>
</dbReference>
<keyword evidence="4" id="KW-1185">Reference proteome</keyword>
<organism evidence="3 4">
    <name type="scientific">Acanthoscelides obtectus</name>
    <name type="common">Bean weevil</name>
    <name type="synonym">Bruchus obtectus</name>
    <dbReference type="NCBI Taxonomy" id="200917"/>
    <lineage>
        <taxon>Eukaryota</taxon>
        <taxon>Metazoa</taxon>
        <taxon>Ecdysozoa</taxon>
        <taxon>Arthropoda</taxon>
        <taxon>Hexapoda</taxon>
        <taxon>Insecta</taxon>
        <taxon>Pterygota</taxon>
        <taxon>Neoptera</taxon>
        <taxon>Endopterygota</taxon>
        <taxon>Coleoptera</taxon>
        <taxon>Polyphaga</taxon>
        <taxon>Cucujiformia</taxon>
        <taxon>Chrysomeloidea</taxon>
        <taxon>Chrysomelidae</taxon>
        <taxon>Bruchinae</taxon>
        <taxon>Bruchini</taxon>
        <taxon>Acanthoscelides</taxon>
    </lineage>
</organism>
<reference evidence="3" key="1">
    <citation type="submission" date="2022-03" db="EMBL/GenBank/DDBJ databases">
        <authorList>
            <person name="Sayadi A."/>
        </authorList>
    </citation>
    <scope>NUCLEOTIDE SEQUENCE</scope>
</reference>
<protein>
    <recommendedName>
        <fullName evidence="2">DUF7869 domain-containing protein</fullName>
    </recommendedName>
</protein>
<dbReference type="AlphaFoldDB" id="A0A9P0JLW6"/>
<feature type="domain" description="DUF7869" evidence="2">
    <location>
        <begin position="225"/>
        <end position="364"/>
    </location>
</feature>
<gene>
    <name evidence="3" type="ORF">ACAOBT_LOCUS1330</name>
</gene>
<sequence length="409" mass="47994">MSSESESEDPFTGYDSDKDNEYFPSESDRLVVQVIQGYVSELTADIIISAMKMRILLSKLGKNLFRYLRYLQLANTSKQVPERRRKGKCEDNSKKKASFYFYFTIDSNRIQKRSIPEDAKQLRPKNDRCDVCELVKLNEMDQTQLDEQTKINYEKHMVEKKTCRQERHSDRESKEKTVLCFDLQNVLTCPKAEVSKFYYKSKLSVYNLTAHLSLTKQVYCAVWTVHLIGRTGNDIASALYKILSQVVKDHPIMTELILWYDSCVPQNRNSIISFAITRLLWEGQTNLKTVTIKYSVPGHSCVQEIDATHSAIERVLDKTEYYSPLSLIRILLKVNAHRPYKIIQMQLKDFMNFQTVCSLHRYNRVPFSKVSSLQFRKSIPHIVHYKISRSENSFKYKMKKLWKMVYKVD</sequence>
<evidence type="ECO:0000259" key="2">
    <source>
        <dbReference type="Pfam" id="PF25273"/>
    </source>
</evidence>
<feature type="region of interest" description="Disordered" evidence="1">
    <location>
        <begin position="1"/>
        <end position="20"/>
    </location>
</feature>